<evidence type="ECO:0000259" key="3">
    <source>
        <dbReference type="Pfam" id="PF13556"/>
    </source>
</evidence>
<organism evidence="5 6">
    <name type="scientific">Paenibacillus agri</name>
    <dbReference type="NCBI Taxonomy" id="2744309"/>
    <lineage>
        <taxon>Bacteria</taxon>
        <taxon>Bacillati</taxon>
        <taxon>Bacillota</taxon>
        <taxon>Bacilli</taxon>
        <taxon>Bacillales</taxon>
        <taxon>Paenibacillaceae</taxon>
        <taxon>Paenibacillus</taxon>
    </lineage>
</organism>
<dbReference type="Pfam" id="PF17853">
    <property type="entry name" value="GGDEF_2"/>
    <property type="match status" value="1"/>
</dbReference>
<comment type="caution">
    <text evidence="5">The sequence shown here is derived from an EMBL/GenBank/DDBJ whole genome shotgun (WGS) entry which is preliminary data.</text>
</comment>
<dbReference type="EMBL" id="JABWCS010000197">
    <property type="protein sequence ID" value="NUU60109.1"/>
    <property type="molecule type" value="Genomic_DNA"/>
</dbReference>
<sequence length="543" mass="62174">MKLEELLHIPVFNGTQIVAGSAGLEREVLTVNMMDAPDIITFLKPNELLITTAFHFKDDLPSLLLLIEEMGRQNCSGLGIKTKRFLGTLPSVLIERANELAVPLLELPVEPSLGDIVNKSLSHILDVRTHELHNAMQAHRQFTHDIMKGEGMVKVLVDLSNLLKTPVLLLDPHLRLLAGKPQRQTLTAELDQLMSERCVVLSPPSTFSSFSFLKEERSVLTLFPVYTYQQLHYLGVEAELSPKDRSTILTIEQAANVIAFDLMKEQALNQNRRRIQNEFFGKFINGSFSSADEIISRARELGLPESQRYICAVGQLDGGDKSLSFMQYKSDQDRIADHIVSELRSFPQTIRLFLLDKQYVLLMLLTDEWREVETSFLQGLSRLQDRLQTHNEASLSFGVSSYAQQLIHIPVSYKEASEALYFGGMAGRCRFVELYQPKEVPEILRLIPYAHLKKFYLETFQAFIDETIKDHRLLLQTLSVYLETHCQLAETAKRLYIHRNTVIYRLEKCEELLGRSLKDPEETLRLRLAFRIKALLPEHELRE</sequence>
<dbReference type="Proteomes" id="UP000564806">
    <property type="component" value="Unassembled WGS sequence"/>
</dbReference>
<dbReference type="Gene3D" id="1.10.10.2840">
    <property type="entry name" value="PucR C-terminal helix-turn-helix domain"/>
    <property type="match status" value="1"/>
</dbReference>
<dbReference type="InterPro" id="IPR051448">
    <property type="entry name" value="CdaR-like_regulators"/>
</dbReference>
<accession>A0A850EK54</accession>
<gene>
    <name evidence="5" type="ORF">HPT30_07080</name>
</gene>
<dbReference type="InterPro" id="IPR012914">
    <property type="entry name" value="PucR_dom"/>
</dbReference>
<evidence type="ECO:0000259" key="4">
    <source>
        <dbReference type="Pfam" id="PF17853"/>
    </source>
</evidence>
<feature type="domain" description="PucR C-terminal helix-turn-helix" evidence="3">
    <location>
        <begin position="474"/>
        <end position="532"/>
    </location>
</feature>
<evidence type="ECO:0000313" key="6">
    <source>
        <dbReference type="Proteomes" id="UP000564806"/>
    </source>
</evidence>
<reference evidence="5" key="1">
    <citation type="submission" date="2020-06" db="EMBL/GenBank/DDBJ databases">
        <title>Paenibacillus sp. nov., isolated from soil.</title>
        <authorList>
            <person name="Seo Y.L."/>
        </authorList>
    </citation>
    <scope>NUCLEOTIDE SEQUENCE [LARGE SCALE GENOMIC DNA]</scope>
    <source>
        <strain evidence="5">JW14</strain>
    </source>
</reference>
<dbReference type="InterPro" id="IPR042070">
    <property type="entry name" value="PucR_C-HTH_sf"/>
</dbReference>
<dbReference type="Pfam" id="PF07905">
    <property type="entry name" value="PucR"/>
    <property type="match status" value="1"/>
</dbReference>
<dbReference type="AlphaFoldDB" id="A0A850EK54"/>
<evidence type="ECO:0000313" key="5">
    <source>
        <dbReference type="EMBL" id="NUU60109.1"/>
    </source>
</evidence>
<dbReference type="RefSeq" id="WP_175370720.1">
    <property type="nucleotide sequence ID" value="NZ_JABWCS010000197.1"/>
</dbReference>
<dbReference type="InterPro" id="IPR025736">
    <property type="entry name" value="PucR_C-HTH_dom"/>
</dbReference>
<dbReference type="Pfam" id="PF13556">
    <property type="entry name" value="HTH_30"/>
    <property type="match status" value="1"/>
</dbReference>
<dbReference type="InterPro" id="IPR041522">
    <property type="entry name" value="CdaR_GGDEF"/>
</dbReference>
<proteinExistence type="inferred from homology"/>
<name>A0A850EK54_9BACL</name>
<dbReference type="PANTHER" id="PTHR33744">
    <property type="entry name" value="CARBOHYDRATE DIACID REGULATOR"/>
    <property type="match status" value="1"/>
</dbReference>
<dbReference type="PANTHER" id="PTHR33744:SF1">
    <property type="entry name" value="DNA-BINDING TRANSCRIPTIONAL ACTIVATOR ADER"/>
    <property type="match status" value="1"/>
</dbReference>
<comment type="similarity">
    <text evidence="1">Belongs to the CdaR family.</text>
</comment>
<feature type="domain" description="CdaR GGDEF-like" evidence="4">
    <location>
        <begin position="290"/>
        <end position="420"/>
    </location>
</feature>
<keyword evidence="6" id="KW-1185">Reference proteome</keyword>
<evidence type="ECO:0000259" key="2">
    <source>
        <dbReference type="Pfam" id="PF07905"/>
    </source>
</evidence>
<evidence type="ECO:0000256" key="1">
    <source>
        <dbReference type="ARBA" id="ARBA00006754"/>
    </source>
</evidence>
<protein>
    <submittedName>
        <fullName evidence="5">PucR family transcriptional regulator</fullName>
    </submittedName>
</protein>
<feature type="domain" description="Purine catabolism PurC-like" evidence="2">
    <location>
        <begin position="5"/>
        <end position="124"/>
    </location>
</feature>